<keyword evidence="3" id="KW-1185">Reference proteome</keyword>
<dbReference type="EMBL" id="AVOT02007398">
    <property type="protein sequence ID" value="MBW0483818.1"/>
    <property type="molecule type" value="Genomic_DNA"/>
</dbReference>
<feature type="domain" description="Reverse transcriptase Ty1/copia-type" evidence="1">
    <location>
        <begin position="4"/>
        <end position="79"/>
    </location>
</feature>
<protein>
    <recommendedName>
        <fullName evidence="1">Reverse transcriptase Ty1/copia-type domain-containing protein</fullName>
    </recommendedName>
</protein>
<dbReference type="Pfam" id="PF07727">
    <property type="entry name" value="RVT_2"/>
    <property type="match status" value="1"/>
</dbReference>
<name>A0A9Q3GXD2_9BASI</name>
<dbReference type="Proteomes" id="UP000765509">
    <property type="component" value="Unassembled WGS sequence"/>
</dbReference>
<dbReference type="AlphaFoldDB" id="A0A9Q3GXD2"/>
<comment type="caution">
    <text evidence="2">The sequence shown here is derived from an EMBL/GenBank/DDBJ whole genome shotgun (WGS) entry which is preliminary data.</text>
</comment>
<evidence type="ECO:0000313" key="2">
    <source>
        <dbReference type="EMBL" id="MBW0483818.1"/>
    </source>
</evidence>
<gene>
    <name evidence="2" type="ORF">O181_023533</name>
</gene>
<sequence>MEALWIYVHVDDIAIFGQNIQPLKNKIQKEFRIKDTGPVELLLGVKIQHLEEGITLDQKHFVDSLLDHYRMKNCKSVNTLLVPNEHIAAATKDEEKAFKSIKVNFRSAVGSINYLSTATCPNLSHAVSSLSQHLERHGICH</sequence>
<evidence type="ECO:0000313" key="3">
    <source>
        <dbReference type="Proteomes" id="UP000765509"/>
    </source>
</evidence>
<proteinExistence type="predicted"/>
<organism evidence="2 3">
    <name type="scientific">Austropuccinia psidii MF-1</name>
    <dbReference type="NCBI Taxonomy" id="1389203"/>
    <lineage>
        <taxon>Eukaryota</taxon>
        <taxon>Fungi</taxon>
        <taxon>Dikarya</taxon>
        <taxon>Basidiomycota</taxon>
        <taxon>Pucciniomycotina</taxon>
        <taxon>Pucciniomycetes</taxon>
        <taxon>Pucciniales</taxon>
        <taxon>Sphaerophragmiaceae</taxon>
        <taxon>Austropuccinia</taxon>
    </lineage>
</organism>
<accession>A0A9Q3GXD2</accession>
<dbReference type="InterPro" id="IPR013103">
    <property type="entry name" value="RVT_2"/>
</dbReference>
<evidence type="ECO:0000259" key="1">
    <source>
        <dbReference type="Pfam" id="PF07727"/>
    </source>
</evidence>
<reference evidence="2" key="1">
    <citation type="submission" date="2021-03" db="EMBL/GenBank/DDBJ databases">
        <title>Draft genome sequence of rust myrtle Austropuccinia psidii MF-1, a brazilian biotype.</title>
        <authorList>
            <person name="Quecine M.C."/>
            <person name="Pachon D.M.R."/>
            <person name="Bonatelli M.L."/>
            <person name="Correr F.H."/>
            <person name="Franceschini L.M."/>
            <person name="Leite T.F."/>
            <person name="Margarido G.R.A."/>
            <person name="Almeida C.A."/>
            <person name="Ferrarezi J.A."/>
            <person name="Labate C.A."/>
        </authorList>
    </citation>
    <scope>NUCLEOTIDE SEQUENCE</scope>
    <source>
        <strain evidence="2">MF-1</strain>
    </source>
</reference>
<dbReference type="OrthoDB" id="1304295at2759"/>